<evidence type="ECO:0000256" key="3">
    <source>
        <dbReference type="ARBA" id="ARBA00022692"/>
    </source>
</evidence>
<dbReference type="AlphaFoldDB" id="A0A5B0VNL0"/>
<sequence length="396" mass="42155">MARWLVFVVAVLLPLSSLADIPQEDTLAAGAVVQQLVESGDAAAEDYHLSNGLDTMDTFSSLYFDVFEGSGLEVAVGVKDPGLKARVESMFGAVIGLAGQGAGKQQLAAAWSELRDVLENEVGPLFSNEKVGFGGLALQAFLILLREGFEAMLVIMALAAYLRRSSADSGMLALYTGIALALVASALTAFGMNILFQASGVAREALEGVTMLCASVVLLYVSHWLLAKRQAEKWQAYIRRKVDGALSGGQRWALGLAVFLAVYREGAETILFYYALAGQSGHPVVPMLLGSGAAAAVLLAAFLVMRAASLKLPLPVFFSVTAALLFYLAFNFAGTGILELQEAGWVGITPITGAPRLTWLGIYPTLETLLAQALVMVPLVLTAVWAWHRHRAMTTI</sequence>
<evidence type="ECO:0000256" key="6">
    <source>
        <dbReference type="SAM" id="Phobius"/>
    </source>
</evidence>
<keyword evidence="7" id="KW-0732">Signal</keyword>
<accession>A0A5B0VNL0</accession>
<comment type="similarity">
    <text evidence="2">Belongs to the oxidase-dependent Fe transporter (OFeT) (TC 9.A.10.1) family.</text>
</comment>
<name>A0A5B0VNL0_9GAMM</name>
<feature type="transmembrane region" description="Helical" evidence="6">
    <location>
        <begin position="136"/>
        <end position="160"/>
    </location>
</feature>
<keyword evidence="9" id="KW-1185">Reference proteome</keyword>
<evidence type="ECO:0000256" key="7">
    <source>
        <dbReference type="SAM" id="SignalP"/>
    </source>
</evidence>
<evidence type="ECO:0000256" key="2">
    <source>
        <dbReference type="ARBA" id="ARBA00008333"/>
    </source>
</evidence>
<reference evidence="8 9" key="1">
    <citation type="submission" date="2019-08" db="EMBL/GenBank/DDBJ databases">
        <title>Marinobacter ZYF650 sp. nov., a marine bacterium isolated from seawater of the Mariana trench.</title>
        <authorList>
            <person name="Ahmad W."/>
        </authorList>
    </citation>
    <scope>NUCLEOTIDE SEQUENCE [LARGE SCALE GENOMIC DNA]</scope>
    <source>
        <strain evidence="8 9">ZYF650</strain>
    </source>
</reference>
<gene>
    <name evidence="8" type="ORF">FWJ25_02165</name>
</gene>
<evidence type="ECO:0000313" key="9">
    <source>
        <dbReference type="Proteomes" id="UP000323161"/>
    </source>
</evidence>
<dbReference type="PANTHER" id="PTHR31632">
    <property type="entry name" value="IRON TRANSPORTER FTH1"/>
    <property type="match status" value="1"/>
</dbReference>
<dbReference type="Pfam" id="PF03239">
    <property type="entry name" value="FTR1"/>
    <property type="match status" value="1"/>
</dbReference>
<feature type="transmembrane region" description="Helical" evidence="6">
    <location>
        <begin position="369"/>
        <end position="387"/>
    </location>
</feature>
<keyword evidence="5 6" id="KW-0472">Membrane</keyword>
<evidence type="ECO:0000256" key="1">
    <source>
        <dbReference type="ARBA" id="ARBA00004141"/>
    </source>
</evidence>
<organism evidence="8 9">
    <name type="scientific">Marinobacter salinexigens</name>
    <dbReference type="NCBI Taxonomy" id="2919747"/>
    <lineage>
        <taxon>Bacteria</taxon>
        <taxon>Pseudomonadati</taxon>
        <taxon>Pseudomonadota</taxon>
        <taxon>Gammaproteobacteria</taxon>
        <taxon>Pseudomonadales</taxon>
        <taxon>Marinobacteraceae</taxon>
        <taxon>Marinobacter</taxon>
    </lineage>
</organism>
<dbReference type="GO" id="GO:0015093">
    <property type="term" value="F:ferrous iron transmembrane transporter activity"/>
    <property type="evidence" value="ECO:0007669"/>
    <property type="project" value="TreeGrafter"/>
</dbReference>
<comment type="subcellular location">
    <subcellularLocation>
        <location evidence="1">Membrane</location>
        <topology evidence="1">Multi-pass membrane protein</topology>
    </subcellularLocation>
</comment>
<evidence type="ECO:0000256" key="4">
    <source>
        <dbReference type="ARBA" id="ARBA00022989"/>
    </source>
</evidence>
<dbReference type="InterPro" id="IPR004923">
    <property type="entry name" value="FTR1/Fip1/EfeU"/>
</dbReference>
<dbReference type="EMBL" id="VTUU01000001">
    <property type="protein sequence ID" value="KAA1175958.1"/>
    <property type="molecule type" value="Genomic_DNA"/>
</dbReference>
<dbReference type="Proteomes" id="UP000323161">
    <property type="component" value="Unassembled WGS sequence"/>
</dbReference>
<feature type="transmembrane region" description="Helical" evidence="6">
    <location>
        <begin position="248"/>
        <end position="264"/>
    </location>
</feature>
<feature type="signal peptide" evidence="7">
    <location>
        <begin position="1"/>
        <end position="19"/>
    </location>
</feature>
<proteinExistence type="inferred from homology"/>
<feature type="transmembrane region" description="Helical" evidence="6">
    <location>
        <begin position="208"/>
        <end position="227"/>
    </location>
</feature>
<protein>
    <submittedName>
        <fullName evidence="8">FTR1 family iron permease</fullName>
    </submittedName>
</protein>
<evidence type="ECO:0000256" key="5">
    <source>
        <dbReference type="ARBA" id="ARBA00023136"/>
    </source>
</evidence>
<keyword evidence="3 6" id="KW-0812">Transmembrane</keyword>
<feature type="chain" id="PRO_5023132884" evidence="7">
    <location>
        <begin position="20"/>
        <end position="396"/>
    </location>
</feature>
<feature type="transmembrane region" description="Helical" evidence="6">
    <location>
        <begin position="284"/>
        <end position="305"/>
    </location>
</feature>
<evidence type="ECO:0000313" key="8">
    <source>
        <dbReference type="EMBL" id="KAA1175958.1"/>
    </source>
</evidence>
<dbReference type="PANTHER" id="PTHR31632:SF2">
    <property type="entry name" value="PLASMA MEMBRANE IRON PERMEASE"/>
    <property type="match status" value="1"/>
</dbReference>
<dbReference type="GO" id="GO:0033573">
    <property type="term" value="C:high-affinity iron permease complex"/>
    <property type="evidence" value="ECO:0007669"/>
    <property type="project" value="InterPro"/>
</dbReference>
<feature type="transmembrane region" description="Helical" evidence="6">
    <location>
        <begin position="172"/>
        <end position="196"/>
    </location>
</feature>
<dbReference type="RefSeq" id="WP_149598596.1">
    <property type="nucleotide sequence ID" value="NZ_VTUU01000001.1"/>
</dbReference>
<feature type="transmembrane region" description="Helical" evidence="6">
    <location>
        <begin position="312"/>
        <end position="330"/>
    </location>
</feature>
<comment type="caution">
    <text evidence="8">The sequence shown here is derived from an EMBL/GenBank/DDBJ whole genome shotgun (WGS) entry which is preliminary data.</text>
</comment>
<keyword evidence="4 6" id="KW-1133">Transmembrane helix</keyword>